<keyword evidence="6 10" id="KW-1133">Transmembrane helix</keyword>
<dbReference type="PRINTS" id="PR01806">
    <property type="entry name" value="VIRFACTRMVIN"/>
</dbReference>
<dbReference type="EMBL" id="JAVJAF010000001">
    <property type="protein sequence ID" value="MDR6236365.1"/>
    <property type="molecule type" value="Genomic_DNA"/>
</dbReference>
<dbReference type="Proteomes" id="UP001268036">
    <property type="component" value="Unassembled WGS sequence"/>
</dbReference>
<evidence type="ECO:0000313" key="11">
    <source>
        <dbReference type="EMBL" id="MDR6236365.1"/>
    </source>
</evidence>
<dbReference type="PANTHER" id="PTHR43486:SF1">
    <property type="entry name" value="LIPID II FLIPPASE MURJ-RELATED"/>
    <property type="match status" value="1"/>
</dbReference>
<dbReference type="PANTHER" id="PTHR43486">
    <property type="entry name" value="LIPID II FLIPPASE MURJ-RELATED"/>
    <property type="match status" value="1"/>
</dbReference>
<feature type="transmembrane region" description="Helical" evidence="10">
    <location>
        <begin position="444"/>
        <end position="465"/>
    </location>
</feature>
<keyword evidence="7 10" id="KW-0472">Membrane</keyword>
<evidence type="ECO:0000256" key="2">
    <source>
        <dbReference type="ARBA" id="ARBA00022475"/>
    </source>
</evidence>
<gene>
    <name evidence="11" type="ORF">QE440_004106</name>
</gene>
<evidence type="ECO:0000256" key="8">
    <source>
        <dbReference type="ARBA" id="ARBA00060041"/>
    </source>
</evidence>
<keyword evidence="2" id="KW-1003">Cell membrane</keyword>
<evidence type="ECO:0000256" key="7">
    <source>
        <dbReference type="ARBA" id="ARBA00023136"/>
    </source>
</evidence>
<dbReference type="GO" id="GO:0005886">
    <property type="term" value="C:plasma membrane"/>
    <property type="evidence" value="ECO:0007669"/>
    <property type="project" value="UniProtKB-SubCell"/>
</dbReference>
<name>A0AAJ2BQ14_9PSED</name>
<evidence type="ECO:0000256" key="5">
    <source>
        <dbReference type="ARBA" id="ARBA00022984"/>
    </source>
</evidence>
<dbReference type="InterPro" id="IPR004268">
    <property type="entry name" value="MurJ"/>
</dbReference>
<feature type="transmembrane region" description="Helical" evidence="10">
    <location>
        <begin position="421"/>
        <end position="438"/>
    </location>
</feature>
<feature type="transmembrane region" description="Helical" evidence="10">
    <location>
        <begin position="125"/>
        <end position="144"/>
    </location>
</feature>
<comment type="subcellular location">
    <subcellularLocation>
        <location evidence="1">Cell membrane</location>
        <topology evidence="1">Multi-pass membrane protein</topology>
    </subcellularLocation>
</comment>
<organism evidence="11 12">
    <name type="scientific">Pseudomonas oryzihabitans</name>
    <dbReference type="NCBI Taxonomy" id="47885"/>
    <lineage>
        <taxon>Bacteria</taxon>
        <taxon>Pseudomonadati</taxon>
        <taxon>Pseudomonadota</taxon>
        <taxon>Gammaproteobacteria</taxon>
        <taxon>Pseudomonadales</taxon>
        <taxon>Pseudomonadaceae</taxon>
        <taxon>Pseudomonas</taxon>
    </lineage>
</organism>
<feature type="transmembrane region" description="Helical" evidence="10">
    <location>
        <begin position="375"/>
        <end position="400"/>
    </location>
</feature>
<sequence length="470" mass="49632">MFGSTLWLTLATLAGLVLGFAREWLLVHAWGAGLTSDAFLVALFLPEAVRTALAAGLLSNAALPLYQQRLGADRARWLEALAPSMLLLGAGLALLLTLGAGAWTGVVGAGLSETGGELAAEALKILAWCLPGLLLHGLFGVAALTRERYLLTGCGSLLFNLPPVACLLLRGSAVSVEELAWSCVAGSLLMPLSLLPTAWREGWRPWRWPDPGAVGRELATRLGPLLASALASNGLALLERMVASWLGEGVVTWVNLARKLINLPLVALMSLNQILMALMSGRVWDARLALLRVGLQCAVLLTVPAMVGIVTTAPALVALLLPTQAGSERLILLLVWFSAPLAVGAWNAMLARYAYAGGDTRLPLRCELAGNLVNALALLVLPSILGTAGIAVAALFGLLTTTACLLRRLELSAEVAWRDQGLLAFCSFCMALLLGDWWRALPSLSLLALGTLAGAVLLGALAWHWKPWRA</sequence>
<accession>A0AAJ2BQ14</accession>
<feature type="transmembrane region" description="Helical" evidence="10">
    <location>
        <begin position="84"/>
        <end position="105"/>
    </location>
</feature>
<dbReference type="AlphaFoldDB" id="A0AAJ2BQ14"/>
<comment type="caution">
    <text evidence="11">The sequence shown here is derived from an EMBL/GenBank/DDBJ whole genome shotgun (WGS) entry which is preliminary data.</text>
</comment>
<feature type="transmembrane region" description="Helical" evidence="10">
    <location>
        <begin position="39"/>
        <end position="63"/>
    </location>
</feature>
<evidence type="ECO:0000256" key="1">
    <source>
        <dbReference type="ARBA" id="ARBA00004651"/>
    </source>
</evidence>
<dbReference type="GO" id="GO:0008360">
    <property type="term" value="P:regulation of cell shape"/>
    <property type="evidence" value="ECO:0007669"/>
    <property type="project" value="UniProtKB-KW"/>
</dbReference>
<evidence type="ECO:0000256" key="4">
    <source>
        <dbReference type="ARBA" id="ARBA00022960"/>
    </source>
</evidence>
<dbReference type="GO" id="GO:0009252">
    <property type="term" value="P:peptidoglycan biosynthetic process"/>
    <property type="evidence" value="ECO:0007669"/>
    <property type="project" value="UniProtKB-KW"/>
</dbReference>
<keyword evidence="5" id="KW-0573">Peptidoglycan synthesis</keyword>
<keyword evidence="3 10" id="KW-0812">Transmembrane</keyword>
<comment type="function">
    <text evidence="8">Involved in peptidoglycan biosynthesis. Transports lipid-linked peptidoglycan precursors from the inner to the outer leaflet of the cytoplasmic membrane.</text>
</comment>
<evidence type="ECO:0000256" key="9">
    <source>
        <dbReference type="ARBA" id="ARBA00061532"/>
    </source>
</evidence>
<feature type="transmembrane region" description="Helical" evidence="10">
    <location>
        <begin position="260"/>
        <end position="279"/>
    </location>
</feature>
<dbReference type="RefSeq" id="WP_309761357.1">
    <property type="nucleotide sequence ID" value="NZ_JAVJAF010000001.1"/>
</dbReference>
<evidence type="ECO:0000256" key="6">
    <source>
        <dbReference type="ARBA" id="ARBA00022989"/>
    </source>
</evidence>
<reference evidence="11" key="1">
    <citation type="submission" date="2023-08" db="EMBL/GenBank/DDBJ databases">
        <title>Functional and genomic diversity of the sorghum phyllosphere microbiome.</title>
        <authorList>
            <person name="Shade A."/>
        </authorList>
    </citation>
    <scope>NUCLEOTIDE SEQUENCE</scope>
    <source>
        <strain evidence="11">SORGH_AS_0201</strain>
    </source>
</reference>
<evidence type="ECO:0000256" key="3">
    <source>
        <dbReference type="ARBA" id="ARBA00022692"/>
    </source>
</evidence>
<feature type="transmembrane region" description="Helical" evidence="10">
    <location>
        <begin position="333"/>
        <end position="355"/>
    </location>
</feature>
<keyword evidence="4" id="KW-0133">Cell shape</keyword>
<dbReference type="Pfam" id="PF03023">
    <property type="entry name" value="MurJ"/>
    <property type="match status" value="1"/>
</dbReference>
<protein>
    <submittedName>
        <fullName evidence="11">Peptidoglycan biosynthesis protein MviN/MurJ (Putative lipid II flippase)</fullName>
    </submittedName>
</protein>
<feature type="transmembrane region" description="Helical" evidence="10">
    <location>
        <begin position="299"/>
        <end position="321"/>
    </location>
</feature>
<evidence type="ECO:0000313" key="12">
    <source>
        <dbReference type="Proteomes" id="UP001268036"/>
    </source>
</evidence>
<evidence type="ECO:0000256" key="10">
    <source>
        <dbReference type="SAM" id="Phobius"/>
    </source>
</evidence>
<proteinExistence type="inferred from homology"/>
<comment type="similarity">
    <text evidence="9">Belongs to the MurJ/MviN family.</text>
</comment>